<dbReference type="AlphaFoldDB" id="A0A232F9L2"/>
<dbReference type="GO" id="GO:0005744">
    <property type="term" value="C:TIM23 mitochondrial import inner membrane translocase complex"/>
    <property type="evidence" value="ECO:0007669"/>
    <property type="project" value="TreeGrafter"/>
</dbReference>
<evidence type="ECO:0000256" key="4">
    <source>
        <dbReference type="ARBA" id="ARBA00023136"/>
    </source>
</evidence>
<dbReference type="Pfam" id="PF02466">
    <property type="entry name" value="Tim17"/>
    <property type="match status" value="1"/>
</dbReference>
<dbReference type="EMBL" id="NNAY01000619">
    <property type="protein sequence ID" value="OXU27365.1"/>
    <property type="molecule type" value="Genomic_DNA"/>
</dbReference>
<proteinExistence type="predicted"/>
<keyword evidence="8" id="KW-1185">Reference proteome</keyword>
<evidence type="ECO:0000256" key="2">
    <source>
        <dbReference type="ARBA" id="ARBA00022692"/>
    </source>
</evidence>
<evidence type="ECO:0000256" key="6">
    <source>
        <dbReference type="SAM" id="Phobius"/>
    </source>
</evidence>
<dbReference type="GO" id="GO:0030150">
    <property type="term" value="P:protein import into mitochondrial matrix"/>
    <property type="evidence" value="ECO:0007669"/>
    <property type="project" value="TreeGrafter"/>
</dbReference>
<sequence length="205" mass="21869">MIDLRSENASSSPISNSRQRDNTSTSVASQPGLSSLSPYLNYDPVYFPPSQPEFIFPEGAVKQRGRFELAFSQIGAACIIGAGIGGATGFYRGLRSTTLAGQTGKLRRTQMINHVMKHGSSLANTFGVVSLMYSGFGVLFSWARGEDDSFNTLAAATATGMLFKSTAGLRKCAVGGGIGLGLAAAYCLWNSKDVFEIRHHRMNPA</sequence>
<evidence type="ECO:0000256" key="5">
    <source>
        <dbReference type="SAM" id="MobiDB-lite"/>
    </source>
</evidence>
<accession>A0A232F9L2</accession>
<evidence type="ECO:0000313" key="7">
    <source>
        <dbReference type="EMBL" id="OXU27365.1"/>
    </source>
</evidence>
<reference evidence="7 8" key="1">
    <citation type="journal article" date="2017" name="Curr. Biol.">
        <title>The Evolution of Venom by Co-option of Single-Copy Genes.</title>
        <authorList>
            <person name="Martinson E.O."/>
            <person name="Mrinalini"/>
            <person name="Kelkar Y.D."/>
            <person name="Chang C.H."/>
            <person name="Werren J.H."/>
        </authorList>
    </citation>
    <scope>NUCLEOTIDE SEQUENCE [LARGE SCALE GENOMIC DNA]</scope>
    <source>
        <strain evidence="7 8">Alberta</strain>
        <tissue evidence="7">Whole body</tissue>
    </source>
</reference>
<keyword evidence="2 6" id="KW-0812">Transmembrane</keyword>
<dbReference type="STRING" id="543379.A0A232F9L2"/>
<evidence type="ECO:0000256" key="3">
    <source>
        <dbReference type="ARBA" id="ARBA00022989"/>
    </source>
</evidence>
<dbReference type="PANTHER" id="PTHR15371:SF0">
    <property type="entry name" value="SD19278P"/>
    <property type="match status" value="1"/>
</dbReference>
<organism evidence="7 8">
    <name type="scientific">Trichomalopsis sarcophagae</name>
    <dbReference type="NCBI Taxonomy" id="543379"/>
    <lineage>
        <taxon>Eukaryota</taxon>
        <taxon>Metazoa</taxon>
        <taxon>Ecdysozoa</taxon>
        <taxon>Arthropoda</taxon>
        <taxon>Hexapoda</taxon>
        <taxon>Insecta</taxon>
        <taxon>Pterygota</taxon>
        <taxon>Neoptera</taxon>
        <taxon>Endopterygota</taxon>
        <taxon>Hymenoptera</taxon>
        <taxon>Apocrita</taxon>
        <taxon>Proctotrupomorpha</taxon>
        <taxon>Chalcidoidea</taxon>
        <taxon>Pteromalidae</taxon>
        <taxon>Pteromalinae</taxon>
        <taxon>Trichomalopsis</taxon>
    </lineage>
</organism>
<dbReference type="Proteomes" id="UP000215335">
    <property type="component" value="Unassembled WGS sequence"/>
</dbReference>
<name>A0A232F9L2_9HYME</name>
<comment type="subcellular location">
    <subcellularLocation>
        <location evidence="1">Membrane</location>
        <topology evidence="1">Multi-pass membrane protein</topology>
    </subcellularLocation>
</comment>
<feature type="region of interest" description="Disordered" evidence="5">
    <location>
        <begin position="1"/>
        <end position="31"/>
    </location>
</feature>
<evidence type="ECO:0008006" key="9">
    <source>
        <dbReference type="Google" id="ProtNLM"/>
    </source>
</evidence>
<dbReference type="GO" id="GO:0008320">
    <property type="term" value="F:protein transmembrane transporter activity"/>
    <property type="evidence" value="ECO:0007669"/>
    <property type="project" value="TreeGrafter"/>
</dbReference>
<dbReference type="InterPro" id="IPR045238">
    <property type="entry name" value="Tim23-like"/>
</dbReference>
<evidence type="ECO:0000256" key="1">
    <source>
        <dbReference type="ARBA" id="ARBA00004141"/>
    </source>
</evidence>
<feature type="transmembrane region" description="Helical" evidence="6">
    <location>
        <begin position="168"/>
        <end position="189"/>
    </location>
</feature>
<feature type="transmembrane region" description="Helical" evidence="6">
    <location>
        <begin position="121"/>
        <end position="143"/>
    </location>
</feature>
<keyword evidence="4 6" id="KW-0472">Membrane</keyword>
<protein>
    <recommendedName>
        <fullName evidence="9">Mitochondrial import inner membrane translocase subunit Tim23</fullName>
    </recommendedName>
</protein>
<dbReference type="PANTHER" id="PTHR15371">
    <property type="entry name" value="TIM23"/>
    <property type="match status" value="1"/>
</dbReference>
<evidence type="ECO:0000313" key="8">
    <source>
        <dbReference type="Proteomes" id="UP000215335"/>
    </source>
</evidence>
<feature type="compositionally biased region" description="Low complexity" evidence="5">
    <location>
        <begin position="7"/>
        <end position="17"/>
    </location>
</feature>
<feature type="compositionally biased region" description="Polar residues" evidence="5">
    <location>
        <begin position="22"/>
        <end position="31"/>
    </location>
</feature>
<gene>
    <name evidence="7" type="ORF">TSAR_010487</name>
</gene>
<comment type="caution">
    <text evidence="7">The sequence shown here is derived from an EMBL/GenBank/DDBJ whole genome shotgun (WGS) entry which is preliminary data.</text>
</comment>
<dbReference type="OrthoDB" id="159299at2759"/>
<keyword evidence="3 6" id="KW-1133">Transmembrane helix</keyword>